<keyword evidence="3" id="KW-1185">Reference proteome</keyword>
<dbReference type="AlphaFoldDB" id="A0A2Z4NCB3"/>
<accession>A0A2Z4NCB3</accession>
<dbReference type="KEGG" id="mane:DP065_00210"/>
<dbReference type="RefSeq" id="WP_033179049.1">
    <property type="nucleotide sequence ID" value="NZ_CP030140.1"/>
</dbReference>
<keyword evidence="1" id="KW-1133">Transmembrane helix</keyword>
<dbReference type="EMBL" id="CP030140">
    <property type="protein sequence ID" value="AWX69190.1"/>
    <property type="molecule type" value="Genomic_DNA"/>
</dbReference>
<protein>
    <submittedName>
        <fullName evidence="2">Uncharacterized protein</fullName>
    </submittedName>
</protein>
<feature type="transmembrane region" description="Helical" evidence="1">
    <location>
        <begin position="12"/>
        <end position="31"/>
    </location>
</feature>
<evidence type="ECO:0000256" key="1">
    <source>
        <dbReference type="SAM" id="Phobius"/>
    </source>
</evidence>
<proteinExistence type="predicted"/>
<organism evidence="2 3">
    <name type="scientific">[Mycoplasma] anseris</name>
    <dbReference type="NCBI Taxonomy" id="92400"/>
    <lineage>
        <taxon>Bacteria</taxon>
        <taxon>Bacillati</taxon>
        <taxon>Mycoplasmatota</taxon>
        <taxon>Mycoplasmoidales</taxon>
        <taxon>Metamycoplasmataceae</taxon>
        <taxon>Metamycoplasma</taxon>
    </lineage>
</organism>
<evidence type="ECO:0000313" key="2">
    <source>
        <dbReference type="EMBL" id="AWX69190.1"/>
    </source>
</evidence>
<reference evidence="3" key="1">
    <citation type="submission" date="2018-06" db="EMBL/GenBank/DDBJ databases">
        <title>Complete genome sequences of Mycoplasma anatis, M. anseris and M. cloacale type strains.</title>
        <authorList>
            <person name="Grozner D."/>
            <person name="Forro B."/>
            <person name="Sulyok K.M."/>
            <person name="Marton S."/>
            <person name="Kreizinger Z."/>
            <person name="Banyai K."/>
            <person name="Gyuranecz M."/>
        </authorList>
    </citation>
    <scope>NUCLEOTIDE SEQUENCE [LARGE SCALE GENOMIC DNA]</scope>
    <source>
        <strain evidence="3">ATCC 49234</strain>
    </source>
</reference>
<name>A0A2Z4NCB3_9BACT</name>
<feature type="transmembrane region" description="Helical" evidence="1">
    <location>
        <begin position="71"/>
        <end position="97"/>
    </location>
</feature>
<keyword evidence="1" id="KW-0812">Transmembrane</keyword>
<evidence type="ECO:0000313" key="3">
    <source>
        <dbReference type="Proteomes" id="UP000250218"/>
    </source>
</evidence>
<keyword evidence="1" id="KW-0472">Membrane</keyword>
<gene>
    <name evidence="2" type="ORF">DP065_00210</name>
</gene>
<dbReference type="Proteomes" id="UP000250218">
    <property type="component" value="Chromosome"/>
</dbReference>
<feature type="transmembrane region" description="Helical" evidence="1">
    <location>
        <begin position="37"/>
        <end position="59"/>
    </location>
</feature>
<sequence length="245" mass="28591">MKTDKKIAISNIVIMILFFINVAILIIKAILSRPNETAYITMILFTIVLGLTTFILSIVIASITKNKTIEILMFVGTFCALITGFLWILNIVAHIMLIATSNKNLSYKEDMKNKQEKFNSQKFTIEKDKSTSNFESNKELLETLKNIIVFCYPFKNDPEEIKKIKHEIYAYIVVSNIDNVDPKTEFYNYFETLNAFYNGREELLVKSVNTRILQELIPNYKNDNLENIEYRIEYFLHLQEFGKSF</sequence>